<dbReference type="PROSITE" id="PS50887">
    <property type="entry name" value="GGDEF"/>
    <property type="match status" value="1"/>
</dbReference>
<dbReference type="GO" id="GO:0007165">
    <property type="term" value="P:signal transduction"/>
    <property type="evidence" value="ECO:0007669"/>
    <property type="project" value="InterPro"/>
</dbReference>
<dbReference type="FunFam" id="3.30.70.270:FF:000001">
    <property type="entry name" value="Diguanylate cyclase domain protein"/>
    <property type="match status" value="1"/>
</dbReference>
<feature type="transmembrane region" description="Helical" evidence="7">
    <location>
        <begin position="454"/>
        <end position="475"/>
    </location>
</feature>
<dbReference type="SUPFAM" id="SSF55073">
    <property type="entry name" value="Nucleotide cyclase"/>
    <property type="match status" value="1"/>
</dbReference>
<dbReference type="CDD" id="cd12107">
    <property type="entry name" value="Hemerythrin"/>
    <property type="match status" value="1"/>
</dbReference>
<dbReference type="SUPFAM" id="SSF158472">
    <property type="entry name" value="HAMP domain-like"/>
    <property type="match status" value="1"/>
</dbReference>
<dbReference type="RefSeq" id="WP_144359631.1">
    <property type="nucleotide sequence ID" value="NZ_VMNH01000018.1"/>
</dbReference>
<evidence type="ECO:0000256" key="7">
    <source>
        <dbReference type="SAM" id="Phobius"/>
    </source>
</evidence>
<dbReference type="InterPro" id="IPR050469">
    <property type="entry name" value="Diguanylate_Cyclase"/>
</dbReference>
<dbReference type="Pfam" id="PF00990">
    <property type="entry name" value="GGDEF"/>
    <property type="match status" value="1"/>
</dbReference>
<dbReference type="InterPro" id="IPR029787">
    <property type="entry name" value="Nucleotide_cyclase"/>
</dbReference>
<dbReference type="EC" id="2.7.7.65" evidence="3"/>
<dbReference type="SUPFAM" id="SSF47188">
    <property type="entry name" value="Hemerythrin-like"/>
    <property type="match status" value="1"/>
</dbReference>
<dbReference type="InterPro" id="IPR012312">
    <property type="entry name" value="Hemerythrin-like"/>
</dbReference>
<evidence type="ECO:0000256" key="4">
    <source>
        <dbReference type="ARBA" id="ARBA00022723"/>
    </source>
</evidence>
<comment type="cofactor">
    <cofactor evidence="1">
        <name>Mg(2+)</name>
        <dbReference type="ChEBI" id="CHEBI:18420"/>
    </cofactor>
</comment>
<protein>
    <recommendedName>
        <fullName evidence="3">diguanylate cyclase</fullName>
        <ecNumber evidence="3">2.7.7.65</ecNumber>
    </recommendedName>
</protein>
<dbReference type="EMBL" id="VMNH01000018">
    <property type="protein sequence ID" value="TVO71920.1"/>
    <property type="molecule type" value="Genomic_DNA"/>
</dbReference>
<dbReference type="OrthoDB" id="6087871at2"/>
<accession>A0A557S3C3</accession>
<evidence type="ECO:0000259" key="9">
    <source>
        <dbReference type="PROSITE" id="PS50887"/>
    </source>
</evidence>
<organism evidence="10 11">
    <name type="scientific">Sedimenticola selenatireducens</name>
    <dbReference type="NCBI Taxonomy" id="191960"/>
    <lineage>
        <taxon>Bacteria</taxon>
        <taxon>Pseudomonadati</taxon>
        <taxon>Pseudomonadota</taxon>
        <taxon>Gammaproteobacteria</taxon>
        <taxon>Chromatiales</taxon>
        <taxon>Sedimenticolaceae</taxon>
        <taxon>Sedimenticola</taxon>
    </lineage>
</organism>
<dbReference type="NCBIfam" id="TIGR02481">
    <property type="entry name" value="hemeryth_dom"/>
    <property type="match status" value="1"/>
</dbReference>
<dbReference type="InterPro" id="IPR003660">
    <property type="entry name" value="HAMP_dom"/>
</dbReference>
<dbReference type="PANTHER" id="PTHR45138">
    <property type="entry name" value="REGULATORY COMPONENTS OF SENSORY TRANSDUCTION SYSTEM"/>
    <property type="match status" value="1"/>
</dbReference>
<evidence type="ECO:0000313" key="10">
    <source>
        <dbReference type="EMBL" id="TVO71920.1"/>
    </source>
</evidence>
<dbReference type="GO" id="GO:0046872">
    <property type="term" value="F:metal ion binding"/>
    <property type="evidence" value="ECO:0007669"/>
    <property type="project" value="UniProtKB-KW"/>
</dbReference>
<evidence type="ECO:0000256" key="3">
    <source>
        <dbReference type="ARBA" id="ARBA00012528"/>
    </source>
</evidence>
<dbReference type="AlphaFoldDB" id="A0A557S3C3"/>
<comment type="caution">
    <text evidence="10">The sequence shown here is derived from an EMBL/GenBank/DDBJ whole genome shotgun (WGS) entry which is preliminary data.</text>
</comment>
<dbReference type="Proteomes" id="UP000316649">
    <property type="component" value="Unassembled WGS sequence"/>
</dbReference>
<sequence>MKKIHWDEGLSIGESALDEEHRQLIALLNSLIDLIDESPDLERVHRILDELESQAARHSRHEETFSVHAGAAFKEEQRREHHEFRSAIIGARSQLNPKDLENSLIDLTESLVSLLINHIIDQDLDLAPLLAEREVKEHSLAEFLVRRFQKISLVRGLEMLVFISLLPMLVFAGMIMYEAWQVAVRANDVAHLASFSERVGNLAHELQKERGLSAGYLTSDDKAYRAALTLQRKYSDDSLAQLSRSVTTQRLENRLSTIGDMAAVAMVRMKRLEGVRERVDRNGLAPQVSFNLFTELISELTGLSNQIANVSRHEGASELFQANAILIHLGEMAGQERAVNAAAFGRGKLTPAEYRLLVTLTSEQQSLKRQFRTFVNEETWLTWQQWFNSDVITDYQRFSDYALEQGSDRAALSIDSYTWFKAATQRINLIRDFQRELIKQLLKEMSRQRSRSTALFMATVFGGGAMVLFIGYMALQLARSIRLPIVSLTEGMRGLTEGDKTVRIPFSSRQDELGDMVSAYETFRRKLIRSDVLSMGQELKPLATSRYALALRRTTEKGEEYKRLASIDALTGVSNRREFMALAKKEVSRLQRHEDQLSVLILDVDYFKRINDTYGHSEGDRVLKIVAQSIAAALREADVLGRIGGEEFAVLLPSTDETAAQVTAERIRSAIEGLRIQIGEQEIQITISIGVTEYQVTESLIDPAMLRADKALYQAKHGGRNRICFERPA</sequence>
<dbReference type="InterPro" id="IPR000160">
    <property type="entry name" value="GGDEF_dom"/>
</dbReference>
<reference evidence="10 11" key="1">
    <citation type="submission" date="2019-07" db="EMBL/GenBank/DDBJ databases">
        <title>The pathways for chlorine oxyanion respiration interact through the shared metabolite chlorate.</title>
        <authorList>
            <person name="Barnum T.P."/>
            <person name="Cheng Y."/>
            <person name="Hill K.A."/>
            <person name="Lucas L.N."/>
            <person name="Carlson H.K."/>
            <person name="Coates J.D."/>
        </authorList>
    </citation>
    <scope>NUCLEOTIDE SEQUENCE [LARGE SCALE GENOMIC DNA]</scope>
    <source>
        <strain evidence="10 11">BK-1</strain>
    </source>
</reference>
<dbReference type="InterPro" id="IPR035938">
    <property type="entry name" value="Hemerythrin-like_sf"/>
</dbReference>
<dbReference type="Gene3D" id="3.30.70.270">
    <property type="match status" value="1"/>
</dbReference>
<dbReference type="InterPro" id="IPR013587">
    <property type="entry name" value="Nitrate/nitrite_sensing"/>
</dbReference>
<dbReference type="CDD" id="cd06225">
    <property type="entry name" value="HAMP"/>
    <property type="match status" value="1"/>
</dbReference>
<feature type="transmembrane region" description="Helical" evidence="7">
    <location>
        <begin position="156"/>
        <end position="177"/>
    </location>
</feature>
<keyword evidence="7" id="KW-1133">Transmembrane helix</keyword>
<keyword evidence="5" id="KW-0408">Iron</keyword>
<comment type="catalytic activity">
    <reaction evidence="6">
        <text>2 GTP = 3',3'-c-di-GMP + 2 diphosphate</text>
        <dbReference type="Rhea" id="RHEA:24898"/>
        <dbReference type="ChEBI" id="CHEBI:33019"/>
        <dbReference type="ChEBI" id="CHEBI:37565"/>
        <dbReference type="ChEBI" id="CHEBI:58805"/>
        <dbReference type="EC" id="2.7.7.65"/>
    </reaction>
</comment>
<evidence type="ECO:0000256" key="6">
    <source>
        <dbReference type="ARBA" id="ARBA00034247"/>
    </source>
</evidence>
<dbReference type="CDD" id="cd01949">
    <property type="entry name" value="GGDEF"/>
    <property type="match status" value="1"/>
</dbReference>
<keyword evidence="11" id="KW-1185">Reference proteome</keyword>
<evidence type="ECO:0000256" key="1">
    <source>
        <dbReference type="ARBA" id="ARBA00001946"/>
    </source>
</evidence>
<dbReference type="InterPro" id="IPR043128">
    <property type="entry name" value="Rev_trsase/Diguanyl_cyclase"/>
</dbReference>
<feature type="domain" description="HAMP" evidence="8">
    <location>
        <begin position="479"/>
        <end position="532"/>
    </location>
</feature>
<keyword evidence="4" id="KW-0479">Metal-binding</keyword>
<evidence type="ECO:0000256" key="2">
    <source>
        <dbReference type="ARBA" id="ARBA00010587"/>
    </source>
</evidence>
<dbReference type="NCBIfam" id="TIGR00254">
    <property type="entry name" value="GGDEF"/>
    <property type="match status" value="1"/>
</dbReference>
<dbReference type="SMART" id="SM00267">
    <property type="entry name" value="GGDEF"/>
    <property type="match status" value="1"/>
</dbReference>
<feature type="domain" description="GGDEF" evidence="9">
    <location>
        <begin position="595"/>
        <end position="728"/>
    </location>
</feature>
<evidence type="ECO:0000313" key="11">
    <source>
        <dbReference type="Proteomes" id="UP000316649"/>
    </source>
</evidence>
<evidence type="ECO:0000259" key="8">
    <source>
        <dbReference type="PROSITE" id="PS50885"/>
    </source>
</evidence>
<evidence type="ECO:0000256" key="5">
    <source>
        <dbReference type="ARBA" id="ARBA00023004"/>
    </source>
</evidence>
<keyword evidence="7" id="KW-0812">Transmembrane</keyword>
<dbReference type="PROSITE" id="PS50885">
    <property type="entry name" value="HAMP"/>
    <property type="match status" value="1"/>
</dbReference>
<dbReference type="PANTHER" id="PTHR45138:SF9">
    <property type="entry name" value="DIGUANYLATE CYCLASE DGCM-RELATED"/>
    <property type="match status" value="1"/>
</dbReference>
<dbReference type="GO" id="GO:0052621">
    <property type="term" value="F:diguanylate cyclase activity"/>
    <property type="evidence" value="ECO:0007669"/>
    <property type="project" value="UniProtKB-EC"/>
</dbReference>
<dbReference type="Pfam" id="PF08376">
    <property type="entry name" value="NIT"/>
    <property type="match status" value="1"/>
</dbReference>
<dbReference type="Pfam" id="PF01814">
    <property type="entry name" value="Hemerythrin"/>
    <property type="match status" value="1"/>
</dbReference>
<gene>
    <name evidence="10" type="ORF">FHP88_13575</name>
</gene>
<name>A0A557S3C3_9GAMM</name>
<dbReference type="Gene3D" id="1.20.120.50">
    <property type="entry name" value="Hemerythrin-like"/>
    <property type="match status" value="1"/>
</dbReference>
<keyword evidence="7" id="KW-0472">Membrane</keyword>
<proteinExistence type="inferred from homology"/>
<dbReference type="SMART" id="SM00304">
    <property type="entry name" value="HAMP"/>
    <property type="match status" value="1"/>
</dbReference>
<comment type="similarity">
    <text evidence="2">Belongs to the hemerythrin family.</text>
</comment>
<dbReference type="Pfam" id="PF00672">
    <property type="entry name" value="HAMP"/>
    <property type="match status" value="1"/>
</dbReference>
<dbReference type="GO" id="GO:0016020">
    <property type="term" value="C:membrane"/>
    <property type="evidence" value="ECO:0007669"/>
    <property type="project" value="InterPro"/>
</dbReference>
<dbReference type="Gene3D" id="6.10.340.10">
    <property type="match status" value="1"/>
</dbReference>
<dbReference type="InterPro" id="IPR012827">
    <property type="entry name" value="Hemerythrin_metal-bd"/>
</dbReference>